<dbReference type="Gene3D" id="3.40.50.2300">
    <property type="match status" value="1"/>
</dbReference>
<keyword evidence="4" id="KW-1185">Reference proteome</keyword>
<evidence type="ECO:0000313" key="3">
    <source>
        <dbReference type="EMBL" id="MFG6108343.1"/>
    </source>
</evidence>
<dbReference type="PROSITE" id="PS50110">
    <property type="entry name" value="RESPONSE_REGULATORY"/>
    <property type="match status" value="1"/>
</dbReference>
<reference evidence="3 4" key="1">
    <citation type="submission" date="2024-09" db="EMBL/GenBank/DDBJ databases">
        <authorList>
            <consortium name="All-Russian atlas of soil microorganisms"/>
            <consortium name="as a basis for the search for new antimicrobial producers and enzymes with unique properties"/>
            <person name="Sokolova E.A."/>
            <person name="Voronina E.N."/>
        </authorList>
    </citation>
    <scope>NUCLEOTIDE SEQUENCE [LARGE SCALE GENOMIC DNA]</scope>
    <source>
        <strain evidence="3 4">AF-22b-331.1</strain>
    </source>
</reference>
<dbReference type="Proteomes" id="UP001605261">
    <property type="component" value="Unassembled WGS sequence"/>
</dbReference>
<dbReference type="RefSeq" id="WP_394161498.1">
    <property type="nucleotide sequence ID" value="NZ_JBHGCJ010000002.1"/>
</dbReference>
<accession>A0ABW7CU53</accession>
<evidence type="ECO:0000256" key="1">
    <source>
        <dbReference type="PROSITE-ProRule" id="PRU00169"/>
    </source>
</evidence>
<dbReference type="InterPro" id="IPR001789">
    <property type="entry name" value="Sig_transdc_resp-reg_receiver"/>
</dbReference>
<protein>
    <recommendedName>
        <fullName evidence="2">Response regulatory domain-containing protein</fullName>
    </recommendedName>
</protein>
<sequence>MAMSYRDPLPAVHGSVLVLENDVDLGPLLRDVLTMAGYDVFLAQSSSEALAQLSATSMAAAVLEWSAPDGSGEVVADHLLAHRIPYVVASGSIAQPVLPARHLWAPFLPKPYTITDLITAVESSRGSGVPVEVRPASP</sequence>
<organism evidence="3 4">
    <name type="scientific">Stenotrophomonas nematodicola</name>
    <dbReference type="NCBI Taxonomy" id="2656746"/>
    <lineage>
        <taxon>Bacteria</taxon>
        <taxon>Pseudomonadati</taxon>
        <taxon>Pseudomonadota</taxon>
        <taxon>Gammaproteobacteria</taxon>
        <taxon>Lysobacterales</taxon>
        <taxon>Lysobacteraceae</taxon>
        <taxon>Stenotrophomonas</taxon>
    </lineage>
</organism>
<proteinExistence type="predicted"/>
<dbReference type="EMBL" id="JBHGCJ010000002">
    <property type="protein sequence ID" value="MFG6108343.1"/>
    <property type="molecule type" value="Genomic_DNA"/>
</dbReference>
<evidence type="ECO:0000259" key="2">
    <source>
        <dbReference type="PROSITE" id="PS50110"/>
    </source>
</evidence>
<dbReference type="SUPFAM" id="SSF52172">
    <property type="entry name" value="CheY-like"/>
    <property type="match status" value="1"/>
</dbReference>
<feature type="domain" description="Response regulatory" evidence="2">
    <location>
        <begin position="15"/>
        <end position="125"/>
    </location>
</feature>
<name>A0ABW7CU53_9GAMM</name>
<comment type="caution">
    <text evidence="1">Lacks conserved residue(s) required for the propagation of feature annotation.</text>
</comment>
<gene>
    <name evidence="3" type="ORF">ACEU0G_002280</name>
</gene>
<comment type="caution">
    <text evidence="3">The sequence shown here is derived from an EMBL/GenBank/DDBJ whole genome shotgun (WGS) entry which is preliminary data.</text>
</comment>
<dbReference type="InterPro" id="IPR011006">
    <property type="entry name" value="CheY-like_superfamily"/>
</dbReference>
<evidence type="ECO:0000313" key="4">
    <source>
        <dbReference type="Proteomes" id="UP001605261"/>
    </source>
</evidence>